<evidence type="ECO:0000313" key="1">
    <source>
        <dbReference type="EMBL" id="ASO18434.1"/>
    </source>
</evidence>
<keyword evidence="2" id="KW-1185">Reference proteome</keyword>
<dbReference type="InterPro" id="IPR021145">
    <property type="entry name" value="Portal_protein_SPP1_Gp6-like"/>
</dbReference>
<dbReference type="AlphaFoldDB" id="A0A221VY63"/>
<reference evidence="1 2" key="1">
    <citation type="submission" date="2017-07" db="EMBL/GenBank/DDBJ databases">
        <title>Complete genome sequence of Actinoalloteichus hoggarensis DSM 45943, type strain of Actinoalloteichus hoggarensis.</title>
        <authorList>
            <person name="Ruckert C."/>
            <person name="Nouioui I."/>
            <person name="Willmese J."/>
            <person name="van Wezel G."/>
            <person name="Klenk H.-P."/>
            <person name="Kalinowski J."/>
            <person name="Zotchev S.B."/>
        </authorList>
    </citation>
    <scope>NUCLEOTIDE SEQUENCE [LARGE SCALE GENOMIC DNA]</scope>
    <source>
        <strain evidence="1 2">DSM 45943</strain>
    </source>
</reference>
<evidence type="ECO:0000313" key="2">
    <source>
        <dbReference type="Proteomes" id="UP000204221"/>
    </source>
</evidence>
<dbReference type="KEGG" id="ahg:AHOG_03890"/>
<dbReference type="Proteomes" id="UP000204221">
    <property type="component" value="Chromosome"/>
</dbReference>
<sequence>MVIGWPRLIVDSLHERMDITGFRLPGAESRHEELWRVWQVNGLDEGYQQAHVDALVMRRSFVIVGSDENDPATPLVTVESPLQVFGWCADRLAR</sequence>
<dbReference type="RefSeq" id="WP_281258072.1">
    <property type="nucleotide sequence ID" value="NZ_CP022521.1"/>
</dbReference>
<protein>
    <submittedName>
        <fullName evidence="1">Phage portal protein, SPP1 Gp6-like</fullName>
    </submittedName>
</protein>
<dbReference type="EMBL" id="CP022521">
    <property type="protein sequence ID" value="ASO18434.1"/>
    <property type="molecule type" value="Genomic_DNA"/>
</dbReference>
<organism evidence="1 2">
    <name type="scientific">Actinoalloteichus hoggarensis</name>
    <dbReference type="NCBI Taxonomy" id="1470176"/>
    <lineage>
        <taxon>Bacteria</taxon>
        <taxon>Bacillati</taxon>
        <taxon>Actinomycetota</taxon>
        <taxon>Actinomycetes</taxon>
        <taxon>Pseudonocardiales</taxon>
        <taxon>Pseudonocardiaceae</taxon>
        <taxon>Actinoalloteichus</taxon>
    </lineage>
</organism>
<name>A0A221VY63_9PSEU</name>
<gene>
    <name evidence="1" type="ORF">AHOG_03890</name>
</gene>
<proteinExistence type="predicted"/>
<accession>A0A221VY63</accession>
<dbReference type="Pfam" id="PF05133">
    <property type="entry name" value="SPP1_portal"/>
    <property type="match status" value="1"/>
</dbReference>